<dbReference type="Pfam" id="PF13927">
    <property type="entry name" value="Ig_3"/>
    <property type="match status" value="1"/>
</dbReference>
<name>A0A1J5SY28_9ZZZZ</name>
<dbReference type="EMBL" id="MLJW01000014">
    <property type="protein sequence ID" value="OIR13383.1"/>
    <property type="molecule type" value="Genomic_DNA"/>
</dbReference>
<evidence type="ECO:0000313" key="3">
    <source>
        <dbReference type="EMBL" id="OIR13383.1"/>
    </source>
</evidence>
<dbReference type="AlphaFoldDB" id="A0A1J5SY28"/>
<feature type="domain" description="Ig-like" evidence="2">
    <location>
        <begin position="647"/>
        <end position="727"/>
    </location>
</feature>
<evidence type="ECO:0000259" key="2">
    <source>
        <dbReference type="PROSITE" id="PS50835"/>
    </source>
</evidence>
<accession>A0A1J5SY28</accession>
<dbReference type="SMART" id="SM00409">
    <property type="entry name" value="IG"/>
    <property type="match status" value="1"/>
</dbReference>
<dbReference type="InterPro" id="IPR013783">
    <property type="entry name" value="Ig-like_fold"/>
</dbReference>
<organism evidence="3">
    <name type="scientific">mine drainage metagenome</name>
    <dbReference type="NCBI Taxonomy" id="410659"/>
    <lineage>
        <taxon>unclassified sequences</taxon>
        <taxon>metagenomes</taxon>
        <taxon>ecological metagenomes</taxon>
    </lineage>
</organism>
<dbReference type="SUPFAM" id="SSF48726">
    <property type="entry name" value="Immunoglobulin"/>
    <property type="match status" value="1"/>
</dbReference>
<gene>
    <name evidence="3" type="ORF">GALL_51960</name>
</gene>
<dbReference type="InterPro" id="IPR014044">
    <property type="entry name" value="CAP_dom"/>
</dbReference>
<dbReference type="Gene3D" id="2.60.120.200">
    <property type="match status" value="1"/>
</dbReference>
<dbReference type="PROSITE" id="PS50835">
    <property type="entry name" value="IG_LIKE"/>
    <property type="match status" value="1"/>
</dbReference>
<dbReference type="Pfam" id="PF00188">
    <property type="entry name" value="CAP"/>
    <property type="match status" value="1"/>
</dbReference>
<comment type="caution">
    <text evidence="3">The sequence shown here is derived from an EMBL/GenBank/DDBJ whole genome shotgun (WGS) entry which is preliminary data.</text>
</comment>
<protein>
    <submittedName>
        <fullName evidence="3">Immunoglobulin I-set domain protein</fullName>
    </submittedName>
</protein>
<dbReference type="InterPro" id="IPR036179">
    <property type="entry name" value="Ig-like_dom_sf"/>
</dbReference>
<reference evidence="3" key="1">
    <citation type="submission" date="2016-10" db="EMBL/GenBank/DDBJ databases">
        <title>Sequence of Gallionella enrichment culture.</title>
        <authorList>
            <person name="Poehlein A."/>
            <person name="Muehling M."/>
            <person name="Daniel R."/>
        </authorList>
    </citation>
    <scope>NUCLEOTIDE SEQUENCE</scope>
</reference>
<feature type="region of interest" description="Disordered" evidence="1">
    <location>
        <begin position="1"/>
        <end position="24"/>
    </location>
</feature>
<dbReference type="Gene3D" id="2.60.40.10">
    <property type="entry name" value="Immunoglobulins"/>
    <property type="match status" value="1"/>
</dbReference>
<dbReference type="InterPro" id="IPR003599">
    <property type="entry name" value="Ig_sub"/>
</dbReference>
<proteinExistence type="predicted"/>
<evidence type="ECO:0000256" key="1">
    <source>
        <dbReference type="SAM" id="MobiDB-lite"/>
    </source>
</evidence>
<dbReference type="InterPro" id="IPR007110">
    <property type="entry name" value="Ig-like_dom"/>
</dbReference>
<sequence>MAPINTVVSGCPSRKSAPGGARPTHRRAAITRAGIFGVLLWLLAFVLATPVLAQPVAPSPEDLQQLRADLLRRSATSLQAAIATPTLSVDLSTRAEARAFFRTLYGLSDNIPIQWTGSLTGTPGTSATGTPGTTAAAFKDAVQLRINWFRAMAGVPASITFNDTYSSADQQAALMMSANNTLNHNPPSTWLLYTSTGANAASNSNLSLGSDGADAISAYMVDYGSNNAEVGHRRWLLYPQTQTMGTGDIPATGSFPATNATWVIDGYYGTTRPAVRDSFVAWPPPGYVPYEVVYPRWSISYPGADFSSATVSMTRNGSPIQVSVAAPANGYGENTLVWVYDGLDANTVETPAPKPSADTVYAVSVKGALINGVSTNFNYNVTVFDPAVAGPGDVPVSVSGTTQPSVNQPAAYSVALPPYSANFQWRTVASAPFTGTYGAEGGLQGVTAQTTGTYAVVDTSTSAAGSASYHLAQPTLDTQILTLPGTYSFASGPASLTFASRLGWASTTQTAHVQISLDDGQNWTDLYTQSGTNSAGETSFVARSIPLDAYAGLTFQIRFTYTYDGGTYYPQTDSGVGWNLDQISFAGISSATTGTASAIQSGTGFSYTPASTATVGLQARGVLFGTYGMDWGTVLQTTALATAGTPPSITTQPASVTVKSGQSASFSVQAAGTAPFAYQWYKDGTAIAGATSATLTLSPVSTFSAGGYSVVVSNGSGSATSSPATLTVIPVNHFLAISTRCYVGTGDSIGVPAFILKQDAIVLIRAGGPSLANYNVANVLAKPKLTLFDGKSIPRLSNQGWQNAPVYLNGTTVAANGDYGTSYDLSQISTAVGAYTFTTADDSAVAVKLPAGVYTVQVTGADGGSGNALAEVYLYQPSTDTATGDRFSAISTRCYVGTGDSIAVVGLSIQKSAKVLLRAVGPSLAAQGVSGTIAKPSITLYDGKGNVIASNTGWESDAAQATLIAQAAAAVGEFPLTSPDDSALLVTLPAGLYTAQVKGADGGSGNALVEAYLVSDGN</sequence>